<reference evidence="2" key="2">
    <citation type="submission" date="2020-09" db="EMBL/GenBank/DDBJ databases">
        <authorList>
            <person name="Sun Q."/>
            <person name="Zhou Y."/>
        </authorList>
    </citation>
    <scope>NUCLEOTIDE SEQUENCE</scope>
    <source>
        <strain evidence="2">CGMCC 1.14988</strain>
    </source>
</reference>
<evidence type="ECO:0000256" key="1">
    <source>
        <dbReference type="SAM" id="Phobius"/>
    </source>
</evidence>
<dbReference type="Proteomes" id="UP000650511">
    <property type="component" value="Unassembled WGS sequence"/>
</dbReference>
<dbReference type="RefSeq" id="WP_130651002.1">
    <property type="nucleotide sequence ID" value="NZ_BMHA01000002.1"/>
</dbReference>
<feature type="transmembrane region" description="Helical" evidence="1">
    <location>
        <begin position="269"/>
        <end position="291"/>
    </location>
</feature>
<evidence type="ECO:0000313" key="3">
    <source>
        <dbReference type="Proteomes" id="UP000650511"/>
    </source>
</evidence>
<feature type="transmembrane region" description="Helical" evidence="1">
    <location>
        <begin position="119"/>
        <end position="140"/>
    </location>
</feature>
<feature type="transmembrane region" description="Helical" evidence="1">
    <location>
        <begin position="237"/>
        <end position="257"/>
    </location>
</feature>
<feature type="transmembrane region" description="Helical" evidence="1">
    <location>
        <begin position="6"/>
        <end position="27"/>
    </location>
</feature>
<reference evidence="2" key="1">
    <citation type="journal article" date="2014" name="Int. J. Syst. Evol. Microbiol.">
        <title>Complete genome sequence of Corynebacterium casei LMG S-19264T (=DSM 44701T), isolated from a smear-ripened cheese.</title>
        <authorList>
            <consortium name="US DOE Joint Genome Institute (JGI-PGF)"/>
            <person name="Walter F."/>
            <person name="Albersmeier A."/>
            <person name="Kalinowski J."/>
            <person name="Ruckert C."/>
        </authorList>
    </citation>
    <scope>NUCLEOTIDE SEQUENCE</scope>
    <source>
        <strain evidence="2">CGMCC 1.14988</strain>
    </source>
</reference>
<dbReference type="Pfam" id="PF04976">
    <property type="entry name" value="DmsC"/>
    <property type="match status" value="1"/>
</dbReference>
<name>A0A8J3A5W7_9ACTN</name>
<dbReference type="PANTHER" id="PTHR38095:SF2">
    <property type="entry name" value="ANAEROBIC DIMETHYL SULFOXIDE REDUCTASE CHAIN C"/>
    <property type="match status" value="1"/>
</dbReference>
<dbReference type="EMBL" id="BMHA01000002">
    <property type="protein sequence ID" value="GGI03578.1"/>
    <property type="molecule type" value="Genomic_DNA"/>
</dbReference>
<sequence length="305" mass="32889">MPAFDWPLTVFTLITQLVLGAFAVLWVTDLLARQLADTGEQEELTSVGVWLLGPLMALGFVASTLHLGQPMHAYRALFNLGNSWLSREILFLGGFFALGGLYAALWWRYRDRFPLRATLGAVAGVAGALGLASMTMLYLVPAMPSWYQLSTPLSFVASALVLGPLLVAAVFLTIYARRRTAGSLEPLLGLHLRAMAVTVLAGALLSAASLLLKLGRLPALGLEGEASLALFTVDHRWLLALRAVGWIVGVALVVVLLQRLRTDRLVYRASPLVWGMLVAFGASELVGRLLFYATAVPLRPPGSIV</sequence>
<comment type="caution">
    <text evidence="2">The sequence shown here is derived from an EMBL/GenBank/DDBJ whole genome shotgun (WGS) entry which is preliminary data.</text>
</comment>
<dbReference type="GO" id="GO:0005886">
    <property type="term" value="C:plasma membrane"/>
    <property type="evidence" value="ECO:0007669"/>
    <property type="project" value="TreeGrafter"/>
</dbReference>
<gene>
    <name evidence="2" type="ORF">GCM10011354_04730</name>
</gene>
<feature type="transmembrane region" description="Helical" evidence="1">
    <location>
        <begin position="152"/>
        <end position="175"/>
    </location>
</feature>
<dbReference type="GO" id="GO:0019645">
    <property type="term" value="P:anaerobic electron transport chain"/>
    <property type="evidence" value="ECO:0007669"/>
    <property type="project" value="InterPro"/>
</dbReference>
<feature type="transmembrane region" description="Helical" evidence="1">
    <location>
        <begin position="89"/>
        <end position="107"/>
    </location>
</feature>
<feature type="transmembrane region" description="Helical" evidence="1">
    <location>
        <begin position="47"/>
        <end position="69"/>
    </location>
</feature>
<dbReference type="InterPro" id="IPR007059">
    <property type="entry name" value="DmsC"/>
</dbReference>
<evidence type="ECO:0000313" key="2">
    <source>
        <dbReference type="EMBL" id="GGI03578.1"/>
    </source>
</evidence>
<proteinExistence type="predicted"/>
<dbReference type="GO" id="GO:0009389">
    <property type="term" value="F:dimethyl sulfoxide reductase activity"/>
    <property type="evidence" value="ECO:0007669"/>
    <property type="project" value="TreeGrafter"/>
</dbReference>
<dbReference type="AlphaFoldDB" id="A0A8J3A5W7"/>
<keyword evidence="1" id="KW-0472">Membrane</keyword>
<protein>
    <submittedName>
        <fullName evidence="2">DMSO reductase subunit C</fullName>
    </submittedName>
</protein>
<dbReference type="PANTHER" id="PTHR38095">
    <property type="entry name" value="ANAEROBIC DIMETHYL SULFOXIDE REDUCTASE CHAIN YNFH"/>
    <property type="match status" value="1"/>
</dbReference>
<dbReference type="GO" id="GO:0009390">
    <property type="term" value="C:dimethyl sulfoxide reductase complex"/>
    <property type="evidence" value="ECO:0007669"/>
    <property type="project" value="TreeGrafter"/>
</dbReference>
<keyword evidence="3" id="KW-1185">Reference proteome</keyword>
<accession>A0A8J3A5W7</accession>
<dbReference type="OrthoDB" id="4394845at2"/>
<keyword evidence="1" id="KW-1133">Transmembrane helix</keyword>
<organism evidence="2 3">
    <name type="scientific">Egicoccus halophilus</name>
    <dbReference type="NCBI Taxonomy" id="1670830"/>
    <lineage>
        <taxon>Bacteria</taxon>
        <taxon>Bacillati</taxon>
        <taxon>Actinomycetota</taxon>
        <taxon>Nitriliruptoria</taxon>
        <taxon>Egicoccales</taxon>
        <taxon>Egicoccaceae</taxon>
        <taxon>Egicoccus</taxon>
    </lineage>
</organism>
<feature type="transmembrane region" description="Helical" evidence="1">
    <location>
        <begin position="187"/>
        <end position="212"/>
    </location>
</feature>
<keyword evidence="1" id="KW-0812">Transmembrane</keyword>